<dbReference type="OrthoDB" id="8005693at2"/>
<dbReference type="GO" id="GO:0044781">
    <property type="term" value="P:bacterial-type flagellum organization"/>
    <property type="evidence" value="ECO:0007669"/>
    <property type="project" value="InterPro"/>
</dbReference>
<keyword evidence="2" id="KW-0969">Cilium</keyword>
<dbReference type="RefSeq" id="WP_085885635.1">
    <property type="nucleotide sequence ID" value="NZ_FWFR01000006.1"/>
</dbReference>
<keyword evidence="2" id="KW-0966">Cell projection</keyword>
<proteinExistence type="predicted"/>
<accession>A0A1Y5TZ41</accession>
<gene>
    <name evidence="2" type="ORF">OCH7691_04298</name>
</gene>
<feature type="compositionally biased region" description="Polar residues" evidence="1">
    <location>
        <begin position="1"/>
        <end position="14"/>
    </location>
</feature>
<dbReference type="InParanoid" id="A0A1Y5TZ41"/>
<evidence type="ECO:0000256" key="1">
    <source>
        <dbReference type="SAM" id="MobiDB-lite"/>
    </source>
</evidence>
<keyword evidence="3" id="KW-1185">Reference proteome</keyword>
<dbReference type="Proteomes" id="UP000193200">
    <property type="component" value="Unassembled WGS sequence"/>
</dbReference>
<dbReference type="InterPro" id="IPR019704">
    <property type="entry name" value="Flagellar_assmbl_FliX_class2"/>
</dbReference>
<dbReference type="Pfam" id="PF10768">
    <property type="entry name" value="FliX"/>
    <property type="match status" value="1"/>
</dbReference>
<name>A0A1Y5TZ41_9PROT</name>
<organism evidence="2 3">
    <name type="scientific">Oceanibacterium hippocampi</name>
    <dbReference type="NCBI Taxonomy" id="745714"/>
    <lineage>
        <taxon>Bacteria</taxon>
        <taxon>Pseudomonadati</taxon>
        <taxon>Pseudomonadota</taxon>
        <taxon>Alphaproteobacteria</taxon>
        <taxon>Sneathiellales</taxon>
        <taxon>Sneathiellaceae</taxon>
        <taxon>Oceanibacterium</taxon>
    </lineage>
</organism>
<dbReference type="AlphaFoldDB" id="A0A1Y5TZ41"/>
<sequence length="139" mass="14965">MRITGPRSTRSSPAGSKERAGGVSGAKFSIPEGPKETAATWSSAPVGQIATLSGILAAQEVDEDGRRGQREQVERAEDLLGELEQLRHDMLLGRVPERRLLALQERLKNRAGAAADPRLAVIVSEIEIRVAVELAKLGY</sequence>
<protein>
    <submittedName>
        <fullName evidence="2">Flagellar assembly regulator FliX</fullName>
    </submittedName>
</protein>
<feature type="region of interest" description="Disordered" evidence="1">
    <location>
        <begin position="1"/>
        <end position="42"/>
    </location>
</feature>
<evidence type="ECO:0000313" key="2">
    <source>
        <dbReference type="EMBL" id="SLN77136.1"/>
    </source>
</evidence>
<evidence type="ECO:0000313" key="3">
    <source>
        <dbReference type="Proteomes" id="UP000193200"/>
    </source>
</evidence>
<dbReference type="EMBL" id="FWFR01000006">
    <property type="protein sequence ID" value="SLN77136.1"/>
    <property type="molecule type" value="Genomic_DNA"/>
</dbReference>
<keyword evidence="2" id="KW-0282">Flagellum</keyword>
<reference evidence="2 3" key="1">
    <citation type="submission" date="2017-03" db="EMBL/GenBank/DDBJ databases">
        <authorList>
            <person name="Afonso C.L."/>
            <person name="Miller P.J."/>
            <person name="Scott M.A."/>
            <person name="Spackman E."/>
            <person name="Goraichik I."/>
            <person name="Dimitrov K.M."/>
            <person name="Suarez D.L."/>
            <person name="Swayne D.E."/>
        </authorList>
    </citation>
    <scope>NUCLEOTIDE SEQUENCE [LARGE SCALE GENOMIC DNA]</scope>
    <source>
        <strain evidence="2 3">CECT 7691</strain>
    </source>
</reference>